<dbReference type="Proteomes" id="UP000006591">
    <property type="component" value="Chromosome 1"/>
</dbReference>
<evidence type="ECO:0000313" key="2">
    <source>
        <dbReference type="EnsemblPlants" id="ONIVA01G20920.1"/>
    </source>
</evidence>
<dbReference type="HOGENOM" id="CLU_1638076_0_0_1"/>
<accession>A0A0E0FMQ4</accession>
<keyword evidence="3" id="KW-1185">Reference proteome</keyword>
<organism evidence="2">
    <name type="scientific">Oryza nivara</name>
    <name type="common">Indian wild rice</name>
    <name type="synonym">Oryza sativa f. spontanea</name>
    <dbReference type="NCBI Taxonomy" id="4536"/>
    <lineage>
        <taxon>Eukaryota</taxon>
        <taxon>Viridiplantae</taxon>
        <taxon>Streptophyta</taxon>
        <taxon>Embryophyta</taxon>
        <taxon>Tracheophyta</taxon>
        <taxon>Spermatophyta</taxon>
        <taxon>Magnoliopsida</taxon>
        <taxon>Liliopsida</taxon>
        <taxon>Poales</taxon>
        <taxon>Poaceae</taxon>
        <taxon>BOP clade</taxon>
        <taxon>Oryzoideae</taxon>
        <taxon>Oryzeae</taxon>
        <taxon>Oryzinae</taxon>
        <taxon>Oryza</taxon>
    </lineage>
</organism>
<reference evidence="2" key="1">
    <citation type="submission" date="2015-04" db="UniProtKB">
        <authorList>
            <consortium name="EnsemblPlants"/>
        </authorList>
    </citation>
    <scope>IDENTIFICATION</scope>
    <source>
        <strain evidence="2">SL10</strain>
    </source>
</reference>
<reference evidence="2" key="2">
    <citation type="submission" date="2018-04" db="EMBL/GenBank/DDBJ databases">
        <title>OnivRS2 (Oryza nivara Reference Sequence Version 2).</title>
        <authorList>
            <person name="Zhang J."/>
            <person name="Kudrna D."/>
            <person name="Lee S."/>
            <person name="Talag J."/>
            <person name="Rajasekar S."/>
            <person name="Welchert J."/>
            <person name="Hsing Y.-I."/>
            <person name="Wing R.A."/>
        </authorList>
    </citation>
    <scope>NUCLEOTIDE SEQUENCE [LARGE SCALE GENOMIC DNA]</scope>
</reference>
<dbReference type="Gramene" id="ONIVA01G20920.1">
    <property type="protein sequence ID" value="ONIVA01G20920.1"/>
    <property type="gene ID" value="ONIVA01G20920"/>
</dbReference>
<name>A0A0E0FMQ4_ORYNI</name>
<dbReference type="EnsemblPlants" id="ONIVA01G20920.1">
    <property type="protein sequence ID" value="ONIVA01G20920.1"/>
    <property type="gene ID" value="ONIVA01G20920"/>
</dbReference>
<evidence type="ECO:0000256" key="1">
    <source>
        <dbReference type="SAM" id="MobiDB-lite"/>
    </source>
</evidence>
<feature type="region of interest" description="Disordered" evidence="1">
    <location>
        <begin position="1"/>
        <end position="64"/>
    </location>
</feature>
<feature type="region of interest" description="Disordered" evidence="1">
    <location>
        <begin position="138"/>
        <end position="162"/>
    </location>
</feature>
<dbReference type="AlphaFoldDB" id="A0A0E0FMQ4"/>
<protein>
    <submittedName>
        <fullName evidence="2">Uncharacterized protein</fullName>
    </submittedName>
</protein>
<feature type="compositionally biased region" description="Basic residues" evidence="1">
    <location>
        <begin position="19"/>
        <end position="28"/>
    </location>
</feature>
<evidence type="ECO:0000313" key="3">
    <source>
        <dbReference type="Proteomes" id="UP000006591"/>
    </source>
</evidence>
<proteinExistence type="predicted"/>
<sequence>MAARPFSSPSPCCGERWRPAGKARRRHRAAADGRGRKRKTRRWRSELGSEWPATSYGEHDGEGELVGSLTATNTAPYTSAFSTSASAATVVADVLPLLCAPPPIVGPARHRARRPPPPLDLCQPPRVAVRVDYRRHMTSNRQMERMPGRVLVADEQPSGRKG</sequence>